<evidence type="ECO:0000256" key="3">
    <source>
        <dbReference type="ARBA" id="ARBA00022496"/>
    </source>
</evidence>
<keyword evidence="6 9" id="KW-1133">Transmembrane helix</keyword>
<evidence type="ECO:0000256" key="4">
    <source>
        <dbReference type="ARBA" id="ARBA00022554"/>
    </source>
</evidence>
<feature type="transmembrane region" description="Helical" evidence="9">
    <location>
        <begin position="263"/>
        <end position="282"/>
    </location>
</feature>
<gene>
    <name evidence="10" type="ORF">VNO80_12100</name>
</gene>
<dbReference type="GO" id="GO:0005381">
    <property type="term" value="F:iron ion transmembrane transporter activity"/>
    <property type="evidence" value="ECO:0007669"/>
    <property type="project" value="UniProtKB-UniRule"/>
</dbReference>
<evidence type="ECO:0000256" key="5">
    <source>
        <dbReference type="ARBA" id="ARBA00022692"/>
    </source>
</evidence>
<evidence type="ECO:0000256" key="9">
    <source>
        <dbReference type="RuleBase" id="RU369115"/>
    </source>
</evidence>
<evidence type="ECO:0000313" key="11">
    <source>
        <dbReference type="Proteomes" id="UP001374584"/>
    </source>
</evidence>
<dbReference type="PANTHER" id="PTHR31851">
    <property type="entry name" value="FE(2+)/MN(2+) TRANSPORTER PCL1"/>
    <property type="match status" value="1"/>
</dbReference>
<evidence type="ECO:0000256" key="8">
    <source>
        <dbReference type="ARBA" id="ARBA00044464"/>
    </source>
</evidence>
<dbReference type="GO" id="GO:0140315">
    <property type="term" value="F:iron ion sequestering activity"/>
    <property type="evidence" value="ECO:0007669"/>
    <property type="project" value="UniProtKB-UniRule"/>
</dbReference>
<dbReference type="Proteomes" id="UP001374584">
    <property type="component" value="Unassembled WGS sequence"/>
</dbReference>
<comment type="subcellular location">
    <subcellularLocation>
        <location evidence="1 9">Vacuole membrane</location>
        <topology evidence="1 9">Multi-pass membrane protein</topology>
    </subcellularLocation>
</comment>
<feature type="transmembrane region" description="Helical" evidence="9">
    <location>
        <begin position="206"/>
        <end position="227"/>
    </location>
</feature>
<comment type="domain">
    <text evidence="9">The cytoplasmic metal binding domain (MBD) is located between transmembrane 2 (TM2) and transmembrane 3 (TM3).</text>
</comment>
<dbReference type="EMBL" id="JAYMYR010000004">
    <property type="protein sequence ID" value="KAK7370047.1"/>
    <property type="molecule type" value="Genomic_DNA"/>
</dbReference>
<dbReference type="GO" id="GO:0046872">
    <property type="term" value="F:metal ion binding"/>
    <property type="evidence" value="ECO:0007669"/>
    <property type="project" value="UniProtKB-UniRule"/>
</dbReference>
<comment type="similarity">
    <text evidence="2 9">Belongs to the CCC1 family.</text>
</comment>
<dbReference type="GO" id="GO:0005384">
    <property type="term" value="F:manganese ion transmembrane transporter activity"/>
    <property type="evidence" value="ECO:0007669"/>
    <property type="project" value="InterPro"/>
</dbReference>
<keyword evidence="9" id="KW-0479">Metal-binding</keyword>
<sequence>MAATEHGISMESETKSLLNHHTEKHFTAGEIVRDIIIGVSDGLTVPFALAAGLSGANATSSIVLTAGIAEVAAGAISMGLGGYLAAKSEADNYSRELKREQEEIIAVPETEAAEVAEIIAQYGIQPHEYAPVVNALRKNPQAWLDFMMNWRVSTRIRMWKLGKRGQPCLDPTDCNMGIFFWFYFDYATGFELGLEKPDPRRALHSAMTIAIAYILGGVVPLLPYVFIPRASEAVVFSVVVTLLALLVFGYAKGHFTGNKPFRSALETALIGAIASAAAFGLAKAFHP</sequence>
<proteinExistence type="inferred from homology"/>
<reference evidence="10 11" key="1">
    <citation type="submission" date="2024-01" db="EMBL/GenBank/DDBJ databases">
        <title>The genomes of 5 underutilized Papilionoideae crops provide insights into root nodulation and disease resistanc.</title>
        <authorList>
            <person name="Jiang F."/>
        </authorList>
    </citation>
    <scope>NUCLEOTIDE SEQUENCE [LARGE SCALE GENOMIC DNA]</scope>
    <source>
        <strain evidence="10">JINMINGXINNONG_FW02</strain>
        <tissue evidence="10">Leaves</tissue>
    </source>
</reference>
<keyword evidence="11" id="KW-1185">Reference proteome</keyword>
<accession>A0AAN9NBL6</accession>
<evidence type="ECO:0000313" key="10">
    <source>
        <dbReference type="EMBL" id="KAK7370047.1"/>
    </source>
</evidence>
<feature type="transmembrane region" description="Helical" evidence="9">
    <location>
        <begin position="233"/>
        <end position="251"/>
    </location>
</feature>
<dbReference type="Pfam" id="PF01988">
    <property type="entry name" value="VIT1"/>
    <property type="match status" value="1"/>
</dbReference>
<keyword evidence="3" id="KW-0408">Iron</keyword>
<dbReference type="InterPro" id="IPR008217">
    <property type="entry name" value="Ccc1_fam"/>
</dbReference>
<keyword evidence="4 9" id="KW-0926">Vacuole</keyword>
<dbReference type="CDD" id="cd02435">
    <property type="entry name" value="CCC1"/>
    <property type="match status" value="1"/>
</dbReference>
<evidence type="ECO:0000256" key="7">
    <source>
        <dbReference type="ARBA" id="ARBA00023136"/>
    </source>
</evidence>
<comment type="catalytic activity">
    <reaction evidence="8">
        <text>Fe(2+)(in) = Fe(2+)(out)</text>
        <dbReference type="Rhea" id="RHEA:28486"/>
        <dbReference type="ChEBI" id="CHEBI:29033"/>
    </reaction>
    <physiologicalReaction direction="left-to-right" evidence="8">
        <dbReference type="Rhea" id="RHEA:28487"/>
    </physiologicalReaction>
</comment>
<keyword evidence="3" id="KW-0410">Iron transport</keyword>
<comment type="function">
    <text evidence="9">Vacuolar Fe(2+) uptake transporter.</text>
</comment>
<keyword evidence="5 9" id="KW-0812">Transmembrane</keyword>
<name>A0AAN9NBL6_PHACN</name>
<evidence type="ECO:0000256" key="2">
    <source>
        <dbReference type="ARBA" id="ARBA00007049"/>
    </source>
</evidence>
<comment type="caution">
    <text evidence="10">The sequence shown here is derived from an EMBL/GenBank/DDBJ whole genome shotgun (WGS) entry which is preliminary data.</text>
</comment>
<dbReference type="AlphaFoldDB" id="A0AAN9NBL6"/>
<organism evidence="10 11">
    <name type="scientific">Phaseolus coccineus</name>
    <name type="common">Scarlet runner bean</name>
    <name type="synonym">Phaseolus multiflorus</name>
    <dbReference type="NCBI Taxonomy" id="3886"/>
    <lineage>
        <taxon>Eukaryota</taxon>
        <taxon>Viridiplantae</taxon>
        <taxon>Streptophyta</taxon>
        <taxon>Embryophyta</taxon>
        <taxon>Tracheophyta</taxon>
        <taxon>Spermatophyta</taxon>
        <taxon>Magnoliopsida</taxon>
        <taxon>eudicotyledons</taxon>
        <taxon>Gunneridae</taxon>
        <taxon>Pentapetalae</taxon>
        <taxon>rosids</taxon>
        <taxon>fabids</taxon>
        <taxon>Fabales</taxon>
        <taxon>Fabaceae</taxon>
        <taxon>Papilionoideae</taxon>
        <taxon>50 kb inversion clade</taxon>
        <taxon>NPAAA clade</taxon>
        <taxon>indigoferoid/millettioid clade</taxon>
        <taxon>Phaseoleae</taxon>
        <taxon>Phaseolus</taxon>
    </lineage>
</organism>
<dbReference type="GO" id="GO:0030026">
    <property type="term" value="P:intracellular manganese ion homeostasis"/>
    <property type="evidence" value="ECO:0007669"/>
    <property type="project" value="InterPro"/>
</dbReference>
<dbReference type="GO" id="GO:0005774">
    <property type="term" value="C:vacuolar membrane"/>
    <property type="evidence" value="ECO:0007669"/>
    <property type="project" value="UniProtKB-SubCell"/>
</dbReference>
<evidence type="ECO:0000256" key="6">
    <source>
        <dbReference type="ARBA" id="ARBA00022989"/>
    </source>
</evidence>
<comment type="caution">
    <text evidence="9">Lacks conserved residue(s) required for the propagation of feature annotation.</text>
</comment>
<keyword evidence="9" id="KW-0813">Transport</keyword>
<evidence type="ECO:0000256" key="1">
    <source>
        <dbReference type="ARBA" id="ARBA00004128"/>
    </source>
</evidence>
<keyword evidence="7 9" id="KW-0472">Membrane</keyword>
<comment type="subunit">
    <text evidence="9">Homodimer.</text>
</comment>
<keyword evidence="9" id="KW-0406">Ion transport</keyword>
<protein>
    <recommendedName>
        <fullName evidence="9">Vacuolar iron transporter</fullName>
        <shortName evidence="9">VIT</shortName>
    </recommendedName>
</protein>